<keyword evidence="3" id="KW-1185">Reference proteome</keyword>
<dbReference type="OrthoDB" id="1493813at2"/>
<name>A0A1W9YY64_MYCBA</name>
<dbReference type="InterPro" id="IPR011008">
    <property type="entry name" value="Dimeric_a/b-barrel"/>
</dbReference>
<dbReference type="SUPFAM" id="SSF54909">
    <property type="entry name" value="Dimeric alpha+beta barrel"/>
    <property type="match status" value="1"/>
</dbReference>
<accession>A0A1W9YY64</accession>
<comment type="caution">
    <text evidence="2">The sequence shown here is derived from an EMBL/GenBank/DDBJ whole genome shotgun (WGS) entry which is preliminary data.</text>
</comment>
<keyword evidence="2" id="KW-0560">Oxidoreductase</keyword>
<organism evidence="2 3">
    <name type="scientific">Mycolicibacterium bacteremicum</name>
    <name type="common">Mycobacterium bacteremicum</name>
    <dbReference type="NCBI Taxonomy" id="564198"/>
    <lineage>
        <taxon>Bacteria</taxon>
        <taxon>Bacillati</taxon>
        <taxon>Actinomycetota</taxon>
        <taxon>Actinomycetes</taxon>
        <taxon>Mycobacteriales</taxon>
        <taxon>Mycobacteriaceae</taxon>
        <taxon>Mycolicibacterium</taxon>
    </lineage>
</organism>
<keyword evidence="2" id="KW-0503">Monooxygenase</keyword>
<evidence type="ECO:0000313" key="2">
    <source>
        <dbReference type="EMBL" id="ORA04872.1"/>
    </source>
</evidence>
<proteinExistence type="predicted"/>
<dbReference type="AlphaFoldDB" id="A0A1W9YY64"/>
<protein>
    <submittedName>
        <fullName evidence="2">Antibiotic biosynthesis monooxygenase</fullName>
    </submittedName>
</protein>
<dbReference type="RefSeq" id="WP_083058133.1">
    <property type="nucleotide sequence ID" value="NZ_JACKVM010000005.1"/>
</dbReference>
<gene>
    <name evidence="2" type="ORF">BST17_12055</name>
</gene>
<sequence length="108" mass="11743">MTTITTEPDHTTLINVFDVAPERADQLVEVLTTASEQVMRHLPGFVSANIHVSADRTRVVNYAQWSSAQAYATIFDNPTVTEHMGRAAALANSFDPKLYVVASVHSAG</sequence>
<dbReference type="STRING" id="564198.BST17_12055"/>
<reference evidence="2 3" key="1">
    <citation type="submission" date="2017-02" db="EMBL/GenBank/DDBJ databases">
        <title>The new phylogeny of genus Mycobacterium.</title>
        <authorList>
            <person name="Tortoli E."/>
            <person name="Trovato A."/>
            <person name="Cirillo D.M."/>
        </authorList>
    </citation>
    <scope>NUCLEOTIDE SEQUENCE [LARGE SCALE GENOMIC DNA]</scope>
    <source>
        <strain evidence="2 3">DSM 45578</strain>
    </source>
</reference>
<dbReference type="Proteomes" id="UP000192366">
    <property type="component" value="Unassembled WGS sequence"/>
</dbReference>
<feature type="domain" description="ABM" evidence="1">
    <location>
        <begin position="12"/>
        <end position="81"/>
    </location>
</feature>
<dbReference type="Gene3D" id="3.30.70.100">
    <property type="match status" value="1"/>
</dbReference>
<dbReference type="Pfam" id="PF03992">
    <property type="entry name" value="ABM"/>
    <property type="match status" value="1"/>
</dbReference>
<dbReference type="GO" id="GO:0004497">
    <property type="term" value="F:monooxygenase activity"/>
    <property type="evidence" value="ECO:0007669"/>
    <property type="project" value="UniProtKB-KW"/>
</dbReference>
<evidence type="ECO:0000313" key="3">
    <source>
        <dbReference type="Proteomes" id="UP000192366"/>
    </source>
</evidence>
<dbReference type="EMBL" id="MVHJ01000008">
    <property type="protein sequence ID" value="ORA04872.1"/>
    <property type="molecule type" value="Genomic_DNA"/>
</dbReference>
<dbReference type="InterPro" id="IPR007138">
    <property type="entry name" value="ABM_dom"/>
</dbReference>
<evidence type="ECO:0000259" key="1">
    <source>
        <dbReference type="Pfam" id="PF03992"/>
    </source>
</evidence>